<dbReference type="EMBL" id="LJIG01002326">
    <property type="protein sequence ID" value="KRT84614.1"/>
    <property type="molecule type" value="Genomic_DNA"/>
</dbReference>
<dbReference type="PANTHER" id="PTHR12876:SF35">
    <property type="entry name" value="LD08718P-RELATED"/>
    <property type="match status" value="1"/>
</dbReference>
<organism evidence="3 4">
    <name type="scientific">Oryctes borbonicus</name>
    <dbReference type="NCBI Taxonomy" id="1629725"/>
    <lineage>
        <taxon>Eukaryota</taxon>
        <taxon>Metazoa</taxon>
        <taxon>Ecdysozoa</taxon>
        <taxon>Arthropoda</taxon>
        <taxon>Hexapoda</taxon>
        <taxon>Insecta</taxon>
        <taxon>Pterygota</taxon>
        <taxon>Neoptera</taxon>
        <taxon>Endopterygota</taxon>
        <taxon>Coleoptera</taxon>
        <taxon>Polyphaga</taxon>
        <taxon>Scarabaeiformia</taxon>
        <taxon>Scarabaeidae</taxon>
        <taxon>Dynastinae</taxon>
        <taxon>Oryctes</taxon>
    </lineage>
</organism>
<dbReference type="Gene3D" id="3.40.50.11980">
    <property type="match status" value="1"/>
</dbReference>
<feature type="compositionally biased region" description="Polar residues" evidence="1">
    <location>
        <begin position="263"/>
        <end position="272"/>
    </location>
</feature>
<feature type="domain" description="RNase NYN" evidence="2">
    <location>
        <begin position="342"/>
        <end position="429"/>
    </location>
</feature>
<gene>
    <name evidence="3" type="ORF">AMK59_2993</name>
</gene>
<dbReference type="GO" id="GO:0005634">
    <property type="term" value="C:nucleus"/>
    <property type="evidence" value="ECO:0007669"/>
    <property type="project" value="TreeGrafter"/>
</dbReference>
<accession>A0A0T6BBA7</accession>
<evidence type="ECO:0000313" key="3">
    <source>
        <dbReference type="EMBL" id="KRT84614.1"/>
    </source>
</evidence>
<dbReference type="GO" id="GO:0036464">
    <property type="term" value="C:cytoplasmic ribonucleoprotein granule"/>
    <property type="evidence" value="ECO:0007669"/>
    <property type="project" value="TreeGrafter"/>
</dbReference>
<feature type="compositionally biased region" description="Polar residues" evidence="1">
    <location>
        <begin position="99"/>
        <end position="108"/>
    </location>
</feature>
<feature type="region of interest" description="Disordered" evidence="1">
    <location>
        <begin position="184"/>
        <end position="272"/>
    </location>
</feature>
<feature type="compositionally biased region" description="Polar residues" evidence="1">
    <location>
        <begin position="184"/>
        <end position="215"/>
    </location>
</feature>
<feature type="compositionally biased region" description="Basic residues" evidence="1">
    <location>
        <begin position="1"/>
        <end position="19"/>
    </location>
</feature>
<dbReference type="OrthoDB" id="392925at2759"/>
<dbReference type="InterPro" id="IPR021869">
    <property type="entry name" value="RNase_Zc3h12_NYN"/>
</dbReference>
<dbReference type="GO" id="GO:0004521">
    <property type="term" value="F:RNA endonuclease activity"/>
    <property type="evidence" value="ECO:0007669"/>
    <property type="project" value="TreeGrafter"/>
</dbReference>
<sequence length="429" mass="47539">MAKRAKLSPRPRANKKKSLKSPQTKKNTLNSSRKIRRPIRKRKCKRKQFRLKNIANDRKVTYVEGPEGQVNIQITSTLSSNANTNNNVDSSEKLDKNTIHSSGENTSNVEKEKTLNDMYKTIDCVGDDTNNDVILINDDDSEVVFITEYPQKKGVQAGASNDSVILIDDDSISEGMQVHAMKNNKSNCSKYQNRPVNKQPTDITIQGSGSNQTGTLPLLSSIPIRKQGTGSSKNSKNKKKKQSMPSPIPSSSNTRAQKGEASQMVTSTPIRAADSSQIMPRVILNLANLQMSLLKVPQPIPTPTTIRTGILNEQIKQIRRSTSVNAFGSNFLNAGPIRTSGLRPIFIDGSNVAMGHSNGKHFSVEGLKICIDYFKMRGHEVTAIVPMFRKKFNQSSNPKLLHQLEKEGTVVFTPSRTVNGRHIVPYDDR</sequence>
<dbReference type="Proteomes" id="UP000051574">
    <property type="component" value="Unassembled WGS sequence"/>
</dbReference>
<dbReference type="InterPro" id="IPR051101">
    <property type="entry name" value="ZC3H12/N4BP1_RNase_Reg"/>
</dbReference>
<proteinExistence type="predicted"/>
<dbReference type="Pfam" id="PF11977">
    <property type="entry name" value="RNase_Zc3h12a"/>
    <property type="match status" value="1"/>
</dbReference>
<reference evidence="3 4" key="1">
    <citation type="submission" date="2015-09" db="EMBL/GenBank/DDBJ databases">
        <title>Draft genome of the scarab beetle Oryctes borbonicus.</title>
        <authorList>
            <person name="Meyer J.M."/>
            <person name="Markov G.V."/>
            <person name="Baskaran P."/>
            <person name="Herrmann M."/>
            <person name="Sommer R.J."/>
            <person name="Roedelsperger C."/>
        </authorList>
    </citation>
    <scope>NUCLEOTIDE SEQUENCE [LARGE SCALE GENOMIC DNA]</scope>
    <source>
        <strain evidence="3">OB123</strain>
        <tissue evidence="3">Whole animal</tissue>
    </source>
</reference>
<evidence type="ECO:0000256" key="1">
    <source>
        <dbReference type="SAM" id="MobiDB-lite"/>
    </source>
</evidence>
<evidence type="ECO:0000313" key="4">
    <source>
        <dbReference type="Proteomes" id="UP000051574"/>
    </source>
</evidence>
<name>A0A0T6BBA7_9SCAR</name>
<protein>
    <recommendedName>
        <fullName evidence="2">RNase NYN domain-containing protein</fullName>
    </recommendedName>
</protein>
<feature type="region of interest" description="Disordered" evidence="1">
    <location>
        <begin position="80"/>
        <end position="109"/>
    </location>
</feature>
<keyword evidence="4" id="KW-1185">Reference proteome</keyword>
<dbReference type="PANTHER" id="PTHR12876">
    <property type="entry name" value="N4BP1-RELATED"/>
    <property type="match status" value="1"/>
</dbReference>
<dbReference type="GO" id="GO:0003729">
    <property type="term" value="F:mRNA binding"/>
    <property type="evidence" value="ECO:0007669"/>
    <property type="project" value="TreeGrafter"/>
</dbReference>
<comment type="caution">
    <text evidence="3">The sequence shown here is derived from an EMBL/GenBank/DDBJ whole genome shotgun (WGS) entry which is preliminary data.</text>
</comment>
<feature type="region of interest" description="Disordered" evidence="1">
    <location>
        <begin position="1"/>
        <end position="41"/>
    </location>
</feature>
<dbReference type="AlphaFoldDB" id="A0A0T6BBA7"/>
<evidence type="ECO:0000259" key="2">
    <source>
        <dbReference type="Pfam" id="PF11977"/>
    </source>
</evidence>
<feature type="compositionally biased region" description="Low complexity" evidence="1">
    <location>
        <begin position="80"/>
        <end position="89"/>
    </location>
</feature>